<dbReference type="EMBL" id="AUYB01000117">
    <property type="protein sequence ID" value="KZN34618.1"/>
    <property type="molecule type" value="Genomic_DNA"/>
</dbReference>
<dbReference type="AlphaFoldDB" id="A0A166VYH3"/>
<organism evidence="2 3">
    <name type="scientific">Pseudoalteromonas luteoviolacea DSM 6061</name>
    <dbReference type="NCBI Taxonomy" id="1365250"/>
    <lineage>
        <taxon>Bacteria</taxon>
        <taxon>Pseudomonadati</taxon>
        <taxon>Pseudomonadota</taxon>
        <taxon>Gammaproteobacteria</taxon>
        <taxon>Alteromonadales</taxon>
        <taxon>Pseudoalteromonadaceae</taxon>
        <taxon>Pseudoalteromonas</taxon>
    </lineage>
</organism>
<evidence type="ECO:0000259" key="1">
    <source>
        <dbReference type="Pfam" id="PF24832"/>
    </source>
</evidence>
<accession>A0A166VYH3</accession>
<evidence type="ECO:0000313" key="2">
    <source>
        <dbReference type="EMBL" id="KZN34618.1"/>
    </source>
</evidence>
<protein>
    <recommendedName>
        <fullName evidence="1">DUF7716 domain-containing protein</fullName>
    </recommendedName>
</protein>
<sequence>MTIDVLITLATVLLKIEDLPWEYALYIPAAEATWSEDMKCMVLDPEETDDPDDDPDVAKVNCLKYALTISDVQDIVENANAQKKNIDSKVLLDAIKYYYDNGAFITLS</sequence>
<feature type="domain" description="DUF7716" evidence="1">
    <location>
        <begin position="6"/>
        <end position="106"/>
    </location>
</feature>
<comment type="caution">
    <text evidence="2">The sequence shown here is derived from an EMBL/GenBank/DDBJ whole genome shotgun (WGS) entry which is preliminary data.</text>
</comment>
<dbReference type="InterPro" id="IPR056133">
    <property type="entry name" value="DUF7716"/>
</dbReference>
<evidence type="ECO:0000313" key="3">
    <source>
        <dbReference type="Proteomes" id="UP000076643"/>
    </source>
</evidence>
<reference evidence="2 3" key="1">
    <citation type="submission" date="2013-07" db="EMBL/GenBank/DDBJ databases">
        <title>Comparative Genomic and Metabolomic Analysis of Twelve Strains of Pseudoalteromonas luteoviolacea.</title>
        <authorList>
            <person name="Vynne N.G."/>
            <person name="Mansson M."/>
            <person name="Gram L."/>
        </authorList>
    </citation>
    <scope>NUCLEOTIDE SEQUENCE [LARGE SCALE GENOMIC DNA]</scope>
    <source>
        <strain evidence="2 3">DSM 6061</strain>
    </source>
</reference>
<gene>
    <name evidence="2" type="ORF">N475_19085</name>
</gene>
<name>A0A166VYH3_9GAMM</name>
<dbReference type="Pfam" id="PF24832">
    <property type="entry name" value="DUF7716"/>
    <property type="match status" value="1"/>
</dbReference>
<dbReference type="Proteomes" id="UP000076643">
    <property type="component" value="Unassembled WGS sequence"/>
</dbReference>
<proteinExistence type="predicted"/>
<keyword evidence="3" id="KW-1185">Reference proteome</keyword>
<dbReference type="RefSeq" id="WP_063365615.1">
    <property type="nucleotide sequence ID" value="NZ_AQHB01000041.1"/>
</dbReference>
<dbReference type="PATRIC" id="fig|1365250.3.peg.3508"/>